<evidence type="ECO:0008006" key="2">
    <source>
        <dbReference type="Google" id="ProtNLM"/>
    </source>
</evidence>
<sequence>MAAAAAALLGGSALAYSLTGGAFFTRMFDFFGQELGLDAGVADMSQLAKTDGAALGIILETDELRVELLDAVSGGYMSMTALRVTCKQLDTVLEKDENGDVLWQAMFGDMDGSITDNATVYGSSYQYTGEELGLELASNQFCLIFNTNSTETIKAGIYTLELHNLVKTSWDTEDTMLHTGDWTLNIPLEDGAKYARTALVGGKYTISGTEYLLERVQYSPLSMNLYFSSEMPAADRFNFTDYSVTLKDGRVLDGPWLFCGVGSGSDASGSSAQVTLEFNAPLNVDQIASVQFCGYSLDLTAAK</sequence>
<reference evidence="1" key="1">
    <citation type="submission" date="2019-08" db="EMBL/GenBank/DDBJ databases">
        <authorList>
            <person name="Kucharzyk K."/>
            <person name="Murdoch R.W."/>
            <person name="Higgins S."/>
            <person name="Loffler F."/>
        </authorList>
    </citation>
    <scope>NUCLEOTIDE SEQUENCE</scope>
</reference>
<comment type="caution">
    <text evidence="1">The sequence shown here is derived from an EMBL/GenBank/DDBJ whole genome shotgun (WGS) entry which is preliminary data.</text>
</comment>
<evidence type="ECO:0000313" key="1">
    <source>
        <dbReference type="EMBL" id="MPM80065.1"/>
    </source>
</evidence>
<organism evidence="1">
    <name type="scientific">bioreactor metagenome</name>
    <dbReference type="NCBI Taxonomy" id="1076179"/>
    <lineage>
        <taxon>unclassified sequences</taxon>
        <taxon>metagenomes</taxon>
        <taxon>ecological metagenomes</taxon>
    </lineage>
</organism>
<name>A0A645CT45_9ZZZZ</name>
<dbReference type="AlphaFoldDB" id="A0A645CT45"/>
<protein>
    <recommendedName>
        <fullName evidence="2">DUF4179 domain-containing protein</fullName>
    </recommendedName>
</protein>
<accession>A0A645CT45</accession>
<dbReference type="EMBL" id="VSSQ01029794">
    <property type="protein sequence ID" value="MPM80065.1"/>
    <property type="molecule type" value="Genomic_DNA"/>
</dbReference>
<proteinExistence type="predicted"/>
<gene>
    <name evidence="1" type="ORF">SDC9_127110</name>
</gene>